<dbReference type="AlphaFoldDB" id="A0A0P0RCY6"/>
<name>A0A0P0RCY6_9BURK</name>
<dbReference type="Proteomes" id="UP000019146">
    <property type="component" value="Chromosome 1"/>
</dbReference>
<proteinExistence type="predicted"/>
<reference evidence="1 2" key="1">
    <citation type="journal article" date="2014" name="Genome Announc.">
        <title>Draft Genome Sequence of the Haloacid-Degrading Burkholderia caribensis Strain MBA4.</title>
        <authorList>
            <person name="Pan Y."/>
            <person name="Kong K.F."/>
            <person name="Tsang J.S."/>
        </authorList>
    </citation>
    <scope>NUCLEOTIDE SEQUENCE [LARGE SCALE GENOMIC DNA]</scope>
    <source>
        <strain evidence="1 2">MBA4</strain>
    </source>
</reference>
<organism evidence="1 2">
    <name type="scientific">Paraburkholderia caribensis MBA4</name>
    <dbReference type="NCBI Taxonomy" id="1323664"/>
    <lineage>
        <taxon>Bacteria</taxon>
        <taxon>Pseudomonadati</taxon>
        <taxon>Pseudomonadota</taxon>
        <taxon>Betaproteobacteria</taxon>
        <taxon>Burkholderiales</taxon>
        <taxon>Burkholderiaceae</taxon>
        <taxon>Paraburkholderia</taxon>
    </lineage>
</organism>
<accession>A0A0P0RCY6</accession>
<evidence type="ECO:0000313" key="2">
    <source>
        <dbReference type="Proteomes" id="UP000019146"/>
    </source>
</evidence>
<protein>
    <submittedName>
        <fullName evidence="1">Uncharacterized protein</fullName>
    </submittedName>
</protein>
<dbReference type="KEGG" id="bcai:K788_0003266"/>
<sequence>MTIASASSESIVTCRKKTAGANPARSIAAKFEKNQKWFELVHIREVFTDVVQVCSAGFLSVRALQAWAFQRRLATASEIGRLRVRLFSFFPRSARLSCRLQAAATD</sequence>
<dbReference type="EMBL" id="CP012746">
    <property type="protein sequence ID" value="ALL66150.1"/>
    <property type="molecule type" value="Genomic_DNA"/>
</dbReference>
<gene>
    <name evidence="1" type="ORF">K788_0003266</name>
</gene>
<evidence type="ECO:0000313" key="1">
    <source>
        <dbReference type="EMBL" id="ALL66150.1"/>
    </source>
</evidence>